<dbReference type="Proteomes" id="UP000654075">
    <property type="component" value="Unassembled WGS sequence"/>
</dbReference>
<evidence type="ECO:0000313" key="4">
    <source>
        <dbReference type="Proteomes" id="UP000654075"/>
    </source>
</evidence>
<dbReference type="InterPro" id="IPR027434">
    <property type="entry name" value="Homing_endonucl"/>
</dbReference>
<comment type="caution">
    <text evidence="2">The sequence shown here is derived from an EMBL/GenBank/DDBJ whole genome shotgun (WGS) entry which is preliminary data.</text>
</comment>
<evidence type="ECO:0000313" key="2">
    <source>
        <dbReference type="EMBL" id="CAE8657438.1"/>
    </source>
</evidence>
<proteinExistence type="predicted"/>
<dbReference type="AlphaFoldDB" id="A0A813IT74"/>
<sequence>MSKVPSAKQRQLLVAVDWPVTQDLRSEAGLALQEMKHSFNSAKACLSWPYLAGFFDAEGCIRVLPVNSYLRLELGQNCRSTLEGVKEFLDAEVPNVHCNITKKTGSANVLTLSRQADCQFVLRRLMAAGMLVKRKQAEVALSLGESHRDCVRNALGNLVGNQSRYQRLDERGCLRTYEIMLAERRLRFLISSCKLDDVQRLRGHLHALRSRHELLCVETRYHTLRTDIRQLLK</sequence>
<dbReference type="Gene3D" id="3.10.28.10">
    <property type="entry name" value="Homing endonucleases"/>
    <property type="match status" value="1"/>
</dbReference>
<dbReference type="Proteomes" id="UP000626109">
    <property type="component" value="Unassembled WGS sequence"/>
</dbReference>
<organism evidence="2 3">
    <name type="scientific">Polarella glacialis</name>
    <name type="common">Dinoflagellate</name>
    <dbReference type="NCBI Taxonomy" id="89957"/>
    <lineage>
        <taxon>Eukaryota</taxon>
        <taxon>Sar</taxon>
        <taxon>Alveolata</taxon>
        <taxon>Dinophyceae</taxon>
        <taxon>Suessiales</taxon>
        <taxon>Suessiaceae</taxon>
        <taxon>Polarella</taxon>
    </lineage>
</organism>
<dbReference type="EMBL" id="CAJNNW010015180">
    <property type="protein sequence ID" value="CAE8657438.1"/>
    <property type="molecule type" value="Genomic_DNA"/>
</dbReference>
<gene>
    <name evidence="1" type="ORF">PGLA1383_LOCUS9943</name>
    <name evidence="2" type="ORF">PGLA2088_LOCUS12806</name>
</gene>
<keyword evidence="4" id="KW-1185">Reference proteome</keyword>
<reference evidence="2" key="1">
    <citation type="submission" date="2021-02" db="EMBL/GenBank/DDBJ databases">
        <authorList>
            <person name="Dougan E. K."/>
            <person name="Rhodes N."/>
            <person name="Thang M."/>
            <person name="Chan C."/>
        </authorList>
    </citation>
    <scope>NUCLEOTIDE SEQUENCE</scope>
</reference>
<dbReference type="SUPFAM" id="SSF55608">
    <property type="entry name" value="Homing endonucleases"/>
    <property type="match status" value="1"/>
</dbReference>
<evidence type="ECO:0000313" key="3">
    <source>
        <dbReference type="Proteomes" id="UP000626109"/>
    </source>
</evidence>
<dbReference type="EMBL" id="CAJNNV010004803">
    <property type="protein sequence ID" value="CAE8591260.1"/>
    <property type="molecule type" value="Genomic_DNA"/>
</dbReference>
<accession>A0A813IT74</accession>
<name>A0A813IT74_POLGL</name>
<protein>
    <submittedName>
        <fullName evidence="2">Uncharacterized protein</fullName>
    </submittedName>
</protein>
<evidence type="ECO:0000313" key="1">
    <source>
        <dbReference type="EMBL" id="CAE8591260.1"/>
    </source>
</evidence>